<reference evidence="1 2" key="1">
    <citation type="submission" date="2021-02" db="EMBL/GenBank/DDBJ databases">
        <title>Porcisia hertigi Genome sequencing and assembly.</title>
        <authorList>
            <person name="Almutairi H."/>
            <person name="Gatherer D."/>
        </authorList>
    </citation>
    <scope>NUCLEOTIDE SEQUENCE [LARGE SCALE GENOMIC DNA]</scope>
    <source>
        <strain evidence="1 2">C119</strain>
    </source>
</reference>
<sequence length="52" mass="5791">MAKAHPYFQRGSGRLRPQGGGIAWHVLLALQGRRRSATRLRTPAYVHAPLRG</sequence>
<name>A0A836L4P4_9TRYP</name>
<dbReference type="AlphaFoldDB" id="A0A836L4P4"/>
<dbReference type="EMBL" id="JAFJZO010000041">
    <property type="protein sequence ID" value="KAG5488378.1"/>
    <property type="molecule type" value="Genomic_DNA"/>
</dbReference>
<evidence type="ECO:0000313" key="2">
    <source>
        <dbReference type="Proteomes" id="UP000674318"/>
    </source>
</evidence>
<dbReference type="GeneID" id="94293978"/>
<keyword evidence="2" id="KW-1185">Reference proteome</keyword>
<comment type="caution">
    <text evidence="1">The sequence shown here is derived from an EMBL/GenBank/DDBJ whole genome shotgun (WGS) entry which is preliminary data.</text>
</comment>
<organism evidence="1 2">
    <name type="scientific">Porcisia hertigi</name>
    <dbReference type="NCBI Taxonomy" id="2761500"/>
    <lineage>
        <taxon>Eukaryota</taxon>
        <taxon>Discoba</taxon>
        <taxon>Euglenozoa</taxon>
        <taxon>Kinetoplastea</taxon>
        <taxon>Metakinetoplastina</taxon>
        <taxon>Trypanosomatida</taxon>
        <taxon>Trypanosomatidae</taxon>
        <taxon>Leishmaniinae</taxon>
        <taxon>Porcisia</taxon>
    </lineage>
</organism>
<protein>
    <submittedName>
        <fullName evidence="1">Uncharacterized protein</fullName>
    </submittedName>
</protein>
<accession>A0A836L4P4</accession>
<dbReference type="Proteomes" id="UP000674318">
    <property type="component" value="Unassembled WGS sequence"/>
</dbReference>
<dbReference type="KEGG" id="phet:94293978"/>
<evidence type="ECO:0000313" key="1">
    <source>
        <dbReference type="EMBL" id="KAG5488378.1"/>
    </source>
</evidence>
<proteinExistence type="predicted"/>
<dbReference type="RefSeq" id="XP_067752201.1">
    <property type="nucleotide sequence ID" value="XM_067903901.1"/>
</dbReference>
<gene>
    <name evidence="1" type="ORF">JKF63_07973</name>
</gene>